<reference evidence="2 3" key="1">
    <citation type="submission" date="2017-11" db="EMBL/GenBank/DDBJ databases">
        <title>De novo assembly and phasing of dikaryotic genomes from two isolates of Puccinia coronata f. sp. avenae, the causal agent of oat crown rust.</title>
        <authorList>
            <person name="Miller M.E."/>
            <person name="Zhang Y."/>
            <person name="Omidvar V."/>
            <person name="Sperschneider J."/>
            <person name="Schwessinger B."/>
            <person name="Raley C."/>
            <person name="Palmer J.M."/>
            <person name="Garnica D."/>
            <person name="Upadhyaya N."/>
            <person name="Rathjen J."/>
            <person name="Taylor J.M."/>
            <person name="Park R.F."/>
            <person name="Dodds P.N."/>
            <person name="Hirsch C.D."/>
            <person name="Kianian S.F."/>
            <person name="Figueroa M."/>
        </authorList>
    </citation>
    <scope>NUCLEOTIDE SEQUENCE [LARGE SCALE GENOMIC DNA]</scope>
    <source>
        <strain evidence="2">12NC29</strain>
    </source>
</reference>
<accession>A0A2N5W3G2</accession>
<name>A0A2N5W3G2_9BASI</name>
<proteinExistence type="predicted"/>
<evidence type="ECO:0000313" key="2">
    <source>
        <dbReference type="EMBL" id="PLW56752.1"/>
    </source>
</evidence>
<dbReference type="Proteomes" id="UP000235388">
    <property type="component" value="Unassembled WGS sequence"/>
</dbReference>
<dbReference type="AlphaFoldDB" id="A0A2N5W3G2"/>
<dbReference type="EMBL" id="PGCJ01000017">
    <property type="protein sequence ID" value="PLW56752.1"/>
    <property type="molecule type" value="Genomic_DNA"/>
</dbReference>
<protein>
    <submittedName>
        <fullName evidence="2">Uncharacterized protein</fullName>
    </submittedName>
</protein>
<gene>
    <name evidence="2" type="ORF">PCANC_01716</name>
    <name evidence="1" type="ORF">PCANC_18541</name>
</gene>
<comment type="caution">
    <text evidence="2">The sequence shown here is derived from an EMBL/GenBank/DDBJ whole genome shotgun (WGS) entry which is preliminary data.</text>
</comment>
<dbReference type="OrthoDB" id="2505821at2759"/>
<organism evidence="2 3">
    <name type="scientific">Puccinia coronata f. sp. avenae</name>
    <dbReference type="NCBI Taxonomy" id="200324"/>
    <lineage>
        <taxon>Eukaryota</taxon>
        <taxon>Fungi</taxon>
        <taxon>Dikarya</taxon>
        <taxon>Basidiomycota</taxon>
        <taxon>Pucciniomycotina</taxon>
        <taxon>Pucciniomycetes</taxon>
        <taxon>Pucciniales</taxon>
        <taxon>Pucciniaceae</taxon>
        <taxon>Puccinia</taxon>
    </lineage>
</organism>
<sequence length="131" mass="15201">MKLSRPNNLLTHMALWQTLQRKQSHRVYVQVNCQPYKRPDRWEPWKDNRIPETRFVEFFRLSLADFNWLSDELRDELQQDLLGRGEPLTVEAQVAVGLYRLGHGATYVTIGHVFTGLCRVISGCHPSLPAA</sequence>
<evidence type="ECO:0000313" key="3">
    <source>
        <dbReference type="Proteomes" id="UP000235388"/>
    </source>
</evidence>
<keyword evidence="3" id="KW-1185">Reference proteome</keyword>
<evidence type="ECO:0000313" key="1">
    <source>
        <dbReference type="EMBL" id="PLW10429.1"/>
    </source>
</evidence>
<dbReference type="EMBL" id="PGCJ01001060">
    <property type="protein sequence ID" value="PLW10429.1"/>
    <property type="molecule type" value="Genomic_DNA"/>
</dbReference>